<sequence length="250" mass="28536">MTNPLPHDHVTPFKGSEKGKKEQVAEMFDHIAGRYDFMNRFLSARIDVTWRRKAISLFKKDQPRTILDIATGTGDMAIMACKMLNPDKVTGIDISRQMLEVGKKKVEKEGLVEKIQLQHGDSETINFAENTFDAGMVAFGVRNFENLEKGLSEILRVLKPGGQLVIVEFTKPRQPVRSLYNWYMGFVAPQLARWFKQNKDAYKYLNESSNAFPAREHLRDILTKVGFADARYKSLSLGICCIYTGRKPVR</sequence>
<dbReference type="InterPro" id="IPR004033">
    <property type="entry name" value="UbiE/COQ5_MeTrFase"/>
</dbReference>
<keyword evidence="4 5" id="KW-0949">S-adenosyl-L-methionine</keyword>
<feature type="binding site" evidence="5">
    <location>
        <position position="73"/>
    </location>
    <ligand>
        <name>S-adenosyl-L-methionine</name>
        <dbReference type="ChEBI" id="CHEBI:59789"/>
    </ligand>
</feature>
<evidence type="ECO:0000256" key="5">
    <source>
        <dbReference type="HAMAP-Rule" id="MF_01813"/>
    </source>
</evidence>
<feature type="binding site" evidence="5">
    <location>
        <begin position="121"/>
        <end position="122"/>
    </location>
    <ligand>
        <name>S-adenosyl-L-methionine</name>
        <dbReference type="ChEBI" id="CHEBI:59789"/>
    </ligand>
</feature>
<evidence type="ECO:0000256" key="3">
    <source>
        <dbReference type="ARBA" id="ARBA00022679"/>
    </source>
</evidence>
<dbReference type="GO" id="GO:0032259">
    <property type="term" value="P:methylation"/>
    <property type="evidence" value="ECO:0007669"/>
    <property type="project" value="UniProtKB-KW"/>
</dbReference>
<evidence type="ECO:0000313" key="6">
    <source>
        <dbReference type="EMBL" id="MCG2616453.1"/>
    </source>
</evidence>
<dbReference type="GO" id="GO:0008425">
    <property type="term" value="F:2-methoxy-6-polyprenyl-1,4-benzoquinol methyltransferase activity"/>
    <property type="evidence" value="ECO:0007669"/>
    <property type="project" value="UniProtKB-EC"/>
</dbReference>
<name>A0ABS9KVY1_9BACT</name>
<reference evidence="6" key="1">
    <citation type="submission" date="2022-01" db="EMBL/GenBank/DDBJ databases">
        <authorList>
            <person name="Jo J.-H."/>
            <person name="Im W.-T."/>
        </authorList>
    </citation>
    <scope>NUCLEOTIDE SEQUENCE</scope>
    <source>
        <strain evidence="6">NA20</strain>
    </source>
</reference>
<comment type="catalytic activity">
    <reaction evidence="5">
        <text>a 2-demethylmenaquinol + S-adenosyl-L-methionine = a menaquinol + S-adenosyl-L-homocysteine + H(+)</text>
        <dbReference type="Rhea" id="RHEA:42640"/>
        <dbReference type="Rhea" id="RHEA-COMP:9539"/>
        <dbReference type="Rhea" id="RHEA-COMP:9563"/>
        <dbReference type="ChEBI" id="CHEBI:15378"/>
        <dbReference type="ChEBI" id="CHEBI:18151"/>
        <dbReference type="ChEBI" id="CHEBI:55437"/>
        <dbReference type="ChEBI" id="CHEBI:57856"/>
        <dbReference type="ChEBI" id="CHEBI:59789"/>
        <dbReference type="EC" id="2.1.1.163"/>
    </reaction>
</comment>
<comment type="caution">
    <text evidence="6">The sequence shown here is derived from an EMBL/GenBank/DDBJ whole genome shotgun (WGS) entry which is preliminary data.</text>
</comment>
<dbReference type="PROSITE" id="PS51608">
    <property type="entry name" value="SAM_MT_UBIE"/>
    <property type="match status" value="1"/>
</dbReference>
<dbReference type="PANTHER" id="PTHR43591:SF24">
    <property type="entry name" value="2-METHOXY-6-POLYPRENYL-1,4-BENZOQUINOL METHYLASE, MITOCHONDRIAL"/>
    <property type="match status" value="1"/>
</dbReference>
<dbReference type="NCBIfam" id="NF001244">
    <property type="entry name" value="PRK00216.1-5"/>
    <property type="match status" value="1"/>
</dbReference>
<keyword evidence="7" id="KW-1185">Reference proteome</keyword>
<proteinExistence type="inferred from homology"/>
<dbReference type="CDD" id="cd02440">
    <property type="entry name" value="AdoMet_MTases"/>
    <property type="match status" value="1"/>
</dbReference>
<dbReference type="SUPFAM" id="SSF53335">
    <property type="entry name" value="S-adenosyl-L-methionine-dependent methyltransferases"/>
    <property type="match status" value="1"/>
</dbReference>
<dbReference type="GO" id="GO:0043770">
    <property type="term" value="F:demethylmenaquinone methyltransferase activity"/>
    <property type="evidence" value="ECO:0007669"/>
    <property type="project" value="UniProtKB-EC"/>
</dbReference>
<keyword evidence="1 5" id="KW-0474">Menaquinone biosynthesis</keyword>
<dbReference type="PROSITE" id="PS01184">
    <property type="entry name" value="UBIE_2"/>
    <property type="match status" value="1"/>
</dbReference>
<comment type="similarity">
    <text evidence="5">Belongs to the class I-like SAM-binding methyltransferase superfamily. MenG/UbiE family.</text>
</comment>
<dbReference type="InterPro" id="IPR023576">
    <property type="entry name" value="UbiE/COQ5_MeTrFase_CS"/>
</dbReference>
<dbReference type="PROSITE" id="PS01183">
    <property type="entry name" value="UBIE_1"/>
    <property type="match status" value="1"/>
</dbReference>
<dbReference type="Gene3D" id="3.40.50.150">
    <property type="entry name" value="Vaccinia Virus protein VP39"/>
    <property type="match status" value="1"/>
</dbReference>
<dbReference type="RefSeq" id="WP_237874989.1">
    <property type="nucleotide sequence ID" value="NZ_JAKLTR010000013.1"/>
</dbReference>
<dbReference type="Proteomes" id="UP001165367">
    <property type="component" value="Unassembled WGS sequence"/>
</dbReference>
<dbReference type="InterPro" id="IPR029063">
    <property type="entry name" value="SAM-dependent_MTases_sf"/>
</dbReference>
<dbReference type="EC" id="2.1.1.163" evidence="5"/>
<comment type="function">
    <text evidence="5">Methyltransferase required for the conversion of demethylmenaquinol (DMKH2) to menaquinol (MKH2).</text>
</comment>
<evidence type="ECO:0000256" key="1">
    <source>
        <dbReference type="ARBA" id="ARBA00022428"/>
    </source>
</evidence>
<dbReference type="Pfam" id="PF01209">
    <property type="entry name" value="Ubie_methyltran"/>
    <property type="match status" value="1"/>
</dbReference>
<dbReference type="EMBL" id="JAKLTR010000013">
    <property type="protein sequence ID" value="MCG2616453.1"/>
    <property type="molecule type" value="Genomic_DNA"/>
</dbReference>
<organism evidence="6 7">
    <name type="scientific">Terrimonas ginsenosidimutans</name>
    <dbReference type="NCBI Taxonomy" id="2908004"/>
    <lineage>
        <taxon>Bacteria</taxon>
        <taxon>Pseudomonadati</taxon>
        <taxon>Bacteroidota</taxon>
        <taxon>Chitinophagia</taxon>
        <taxon>Chitinophagales</taxon>
        <taxon>Chitinophagaceae</taxon>
        <taxon>Terrimonas</taxon>
    </lineage>
</organism>
<dbReference type="NCBIfam" id="TIGR01934">
    <property type="entry name" value="MenG_MenH_UbiE"/>
    <property type="match status" value="1"/>
</dbReference>
<comment type="caution">
    <text evidence="5">Lacks conserved residue(s) required for the propagation of feature annotation.</text>
</comment>
<gene>
    <name evidence="6" type="primary">ubiE</name>
    <name evidence="5" type="synonym">menG</name>
    <name evidence="6" type="ORF">LZZ85_19290</name>
</gene>
<evidence type="ECO:0000313" key="7">
    <source>
        <dbReference type="Proteomes" id="UP001165367"/>
    </source>
</evidence>
<feature type="binding site" evidence="5">
    <location>
        <position position="93"/>
    </location>
    <ligand>
        <name>S-adenosyl-L-methionine</name>
        <dbReference type="ChEBI" id="CHEBI:59789"/>
    </ligand>
</feature>
<evidence type="ECO:0000256" key="2">
    <source>
        <dbReference type="ARBA" id="ARBA00022603"/>
    </source>
</evidence>
<comment type="pathway">
    <text evidence="5">Quinol/quinone metabolism; menaquinone biosynthesis; menaquinol from 1,4-dihydroxy-2-naphthoate: step 2/2.</text>
</comment>
<evidence type="ECO:0000256" key="4">
    <source>
        <dbReference type="ARBA" id="ARBA00022691"/>
    </source>
</evidence>
<keyword evidence="3 5" id="KW-0808">Transferase</keyword>
<accession>A0ABS9KVY1</accession>
<dbReference type="PANTHER" id="PTHR43591">
    <property type="entry name" value="METHYLTRANSFERASE"/>
    <property type="match status" value="1"/>
</dbReference>
<dbReference type="HAMAP" id="MF_01813">
    <property type="entry name" value="MenG_UbiE_methyltr"/>
    <property type="match status" value="1"/>
</dbReference>
<keyword evidence="2 5" id="KW-0489">Methyltransferase</keyword>
<protein>
    <recommendedName>
        <fullName evidence="5">Demethylmenaquinone methyltransferase</fullName>
        <ecNumber evidence="5">2.1.1.163</ecNumber>
    </recommendedName>
</protein>